<dbReference type="RefSeq" id="WP_350352943.1">
    <property type="nucleotide sequence ID" value="NZ_CP158357.1"/>
</dbReference>
<organism evidence="2">
    <name type="scientific">Microbacterium sp. A8/3-1</name>
    <dbReference type="NCBI Taxonomy" id="3160749"/>
    <lineage>
        <taxon>Bacteria</taxon>
        <taxon>Bacillati</taxon>
        <taxon>Actinomycetota</taxon>
        <taxon>Actinomycetes</taxon>
        <taxon>Micrococcales</taxon>
        <taxon>Microbacteriaceae</taxon>
        <taxon>Microbacterium</taxon>
    </lineage>
</organism>
<gene>
    <name evidence="2" type="ORF">ABS642_08210</name>
</gene>
<dbReference type="InterPro" id="IPR007569">
    <property type="entry name" value="DUF559"/>
</dbReference>
<reference evidence="2" key="1">
    <citation type="submission" date="2024-06" db="EMBL/GenBank/DDBJ databases">
        <title>Draft genome sequence of Microbacterium sp. strain A8/3-1, isolated from Oxytropis tragacanthoides Fisch. ex DC. Root nodules in the Altai region of Russia.</title>
        <authorList>
            <person name="Sazanova A."/>
            <person name="Guro P."/>
            <person name="Kuznetsova I."/>
            <person name="Belimov A."/>
            <person name="Safronova V."/>
        </authorList>
    </citation>
    <scope>NUCLEOTIDE SEQUENCE</scope>
    <source>
        <strain evidence="2">A8/3-1</strain>
    </source>
</reference>
<dbReference type="Gene3D" id="3.40.960.10">
    <property type="entry name" value="VSR Endonuclease"/>
    <property type="match status" value="1"/>
</dbReference>
<protein>
    <submittedName>
        <fullName evidence="2">DUF559 domain-containing protein</fullName>
    </submittedName>
</protein>
<evidence type="ECO:0000259" key="1">
    <source>
        <dbReference type="Pfam" id="PF04480"/>
    </source>
</evidence>
<dbReference type="EMBL" id="CP158357">
    <property type="protein sequence ID" value="XBX80058.1"/>
    <property type="molecule type" value="Genomic_DNA"/>
</dbReference>
<accession>A0AAU7W3P7</accession>
<feature type="domain" description="DUF559" evidence="1">
    <location>
        <begin position="192"/>
        <end position="270"/>
    </location>
</feature>
<dbReference type="SUPFAM" id="SSF52980">
    <property type="entry name" value="Restriction endonuclease-like"/>
    <property type="match status" value="1"/>
</dbReference>
<sequence length="285" mass="31071">MELTEWVASRGGIAHRADAAARGFSPDRVRAAIRAGAVRRIRARWIALPDAPADLTAAATASARLTCISLARHRSWWVPDGAASRLHLQVGPNAHKHPDDAVLHWATPLVDRGPRALTASVEDALAHIARCFDHEDALSIWDSAIRVESLDLESLRAVRWPSSASRELAGTVRGLSDSGIETLFVVRLSSWGIPLRQQIVLARHPVDVVLGTHLVVQIDGFAHHSSAAERGRDVAHDAELRLRGYTVLRFTYAQIVHGWDRVEATISAAIARGLHLAPASRARRA</sequence>
<name>A0AAU7W3P7_9MICO</name>
<dbReference type="AlphaFoldDB" id="A0AAU7W3P7"/>
<proteinExistence type="predicted"/>
<evidence type="ECO:0000313" key="2">
    <source>
        <dbReference type="EMBL" id="XBX80058.1"/>
    </source>
</evidence>
<dbReference type="InterPro" id="IPR011335">
    <property type="entry name" value="Restrct_endonuc-II-like"/>
</dbReference>
<dbReference type="Pfam" id="PF04480">
    <property type="entry name" value="DUF559"/>
    <property type="match status" value="1"/>
</dbReference>